<evidence type="ECO:0000256" key="1">
    <source>
        <dbReference type="ARBA" id="ARBA00004651"/>
    </source>
</evidence>
<protein>
    <submittedName>
        <fullName evidence="11">High-affinity branched-chain amino acid transport system permease protein LivH</fullName>
    </submittedName>
</protein>
<feature type="transmembrane region" description="Helical" evidence="10">
    <location>
        <begin position="223"/>
        <end position="244"/>
    </location>
</feature>
<keyword evidence="6" id="KW-0029">Amino-acid transport</keyword>
<dbReference type="Proteomes" id="UP000425916">
    <property type="component" value="Chromosome"/>
</dbReference>
<feature type="transmembrane region" description="Helical" evidence="10">
    <location>
        <begin position="48"/>
        <end position="78"/>
    </location>
</feature>
<name>A0A6I5ZR68_9FIRM</name>
<dbReference type="GO" id="GO:0015190">
    <property type="term" value="F:L-leucine transmembrane transporter activity"/>
    <property type="evidence" value="ECO:0007669"/>
    <property type="project" value="TreeGrafter"/>
</dbReference>
<evidence type="ECO:0000256" key="10">
    <source>
        <dbReference type="SAM" id="Phobius"/>
    </source>
</evidence>
<sequence length="288" mass="30773">MQQVINGISVGAVYALIAVGFALVYNILKFSNFSHGGVMTVSAYFGYFLASTFHLSLLVTLALTALFGGLCAVIIELVAFRRIRNSNGPLIYYFVSSITVGMLLENIITIFKGSTFYAYPGLASNTVVRMGSITIPVMNMLMLVISGMMLLVLMWVIMKTSFGIAVRAASFDVNTSKLMGMNTSQIISLVFFVSGFLGGISGVFLGISYTLYPQIGQMVVKGWIASVLGGLGSLEGAVLGAFILGMVEVYLVSTVGAGLSSVFIFILTLVFLMFRPQGIAGNVVRDKA</sequence>
<gene>
    <name evidence="11" type="primary">livH_3</name>
    <name evidence="11" type="ORF">MGLY_14030</name>
</gene>
<keyword evidence="4" id="KW-0997">Cell inner membrane</keyword>
<keyword evidence="2" id="KW-0813">Transport</keyword>
<dbReference type="GO" id="GO:0005304">
    <property type="term" value="F:L-valine transmembrane transporter activity"/>
    <property type="evidence" value="ECO:0007669"/>
    <property type="project" value="TreeGrafter"/>
</dbReference>
<dbReference type="GO" id="GO:0015192">
    <property type="term" value="F:L-phenylalanine transmembrane transporter activity"/>
    <property type="evidence" value="ECO:0007669"/>
    <property type="project" value="TreeGrafter"/>
</dbReference>
<feature type="transmembrane region" description="Helical" evidence="10">
    <location>
        <begin position="186"/>
        <end position="211"/>
    </location>
</feature>
<evidence type="ECO:0000256" key="3">
    <source>
        <dbReference type="ARBA" id="ARBA00022475"/>
    </source>
</evidence>
<keyword evidence="5 10" id="KW-0812">Transmembrane</keyword>
<evidence type="ECO:0000256" key="7">
    <source>
        <dbReference type="ARBA" id="ARBA00022989"/>
    </source>
</evidence>
<dbReference type="EMBL" id="CP046244">
    <property type="protein sequence ID" value="QGP92047.1"/>
    <property type="molecule type" value="Genomic_DNA"/>
</dbReference>
<dbReference type="CDD" id="cd06582">
    <property type="entry name" value="TM_PBP1_LivH_like"/>
    <property type="match status" value="1"/>
</dbReference>
<feature type="transmembrane region" description="Helical" evidence="10">
    <location>
        <begin position="7"/>
        <end position="28"/>
    </location>
</feature>
<accession>A0A6I5ZR68</accession>
<dbReference type="GO" id="GO:1903806">
    <property type="term" value="P:L-isoleucine import across plasma membrane"/>
    <property type="evidence" value="ECO:0007669"/>
    <property type="project" value="TreeGrafter"/>
</dbReference>
<feature type="transmembrane region" description="Helical" evidence="10">
    <location>
        <begin position="131"/>
        <end position="157"/>
    </location>
</feature>
<evidence type="ECO:0000313" key="12">
    <source>
        <dbReference type="Proteomes" id="UP000425916"/>
    </source>
</evidence>
<dbReference type="PANTHER" id="PTHR11795">
    <property type="entry name" value="BRANCHED-CHAIN AMINO ACID TRANSPORT SYSTEM PERMEASE PROTEIN LIVH"/>
    <property type="match status" value="1"/>
</dbReference>
<keyword evidence="8 10" id="KW-0472">Membrane</keyword>
<dbReference type="InterPro" id="IPR052157">
    <property type="entry name" value="BCAA_transport_permease"/>
</dbReference>
<evidence type="ECO:0000256" key="6">
    <source>
        <dbReference type="ARBA" id="ARBA00022970"/>
    </source>
</evidence>
<keyword evidence="3" id="KW-1003">Cell membrane</keyword>
<dbReference type="InterPro" id="IPR001851">
    <property type="entry name" value="ABC_transp_permease"/>
</dbReference>
<evidence type="ECO:0000256" key="9">
    <source>
        <dbReference type="ARBA" id="ARBA00037998"/>
    </source>
</evidence>
<dbReference type="GO" id="GO:0015808">
    <property type="term" value="P:L-alanine transport"/>
    <property type="evidence" value="ECO:0007669"/>
    <property type="project" value="TreeGrafter"/>
</dbReference>
<dbReference type="Pfam" id="PF02653">
    <property type="entry name" value="BPD_transp_2"/>
    <property type="match status" value="1"/>
</dbReference>
<proteinExistence type="inferred from homology"/>
<dbReference type="AlphaFoldDB" id="A0A6I5ZR68"/>
<evidence type="ECO:0000256" key="2">
    <source>
        <dbReference type="ARBA" id="ARBA00022448"/>
    </source>
</evidence>
<reference evidence="11 12" key="1">
    <citation type="submission" date="2019-11" db="EMBL/GenBank/DDBJ databases">
        <title>Genome sequence of Moorella glycerini DSM11254.</title>
        <authorList>
            <person name="Poehlein A."/>
            <person name="Boeer T."/>
            <person name="Daniel R."/>
        </authorList>
    </citation>
    <scope>NUCLEOTIDE SEQUENCE [LARGE SCALE GENOMIC DNA]</scope>
    <source>
        <strain evidence="11 12">DSM 11254</strain>
    </source>
</reference>
<dbReference type="GO" id="GO:0015188">
    <property type="term" value="F:L-isoleucine transmembrane transporter activity"/>
    <property type="evidence" value="ECO:0007669"/>
    <property type="project" value="TreeGrafter"/>
</dbReference>
<evidence type="ECO:0000313" key="11">
    <source>
        <dbReference type="EMBL" id="QGP92047.1"/>
    </source>
</evidence>
<dbReference type="GO" id="GO:0005886">
    <property type="term" value="C:plasma membrane"/>
    <property type="evidence" value="ECO:0007669"/>
    <property type="project" value="UniProtKB-SubCell"/>
</dbReference>
<evidence type="ECO:0000256" key="4">
    <source>
        <dbReference type="ARBA" id="ARBA00022519"/>
    </source>
</evidence>
<comment type="subcellular location">
    <subcellularLocation>
        <location evidence="1">Cell membrane</location>
        <topology evidence="1">Multi-pass membrane protein</topology>
    </subcellularLocation>
</comment>
<keyword evidence="12" id="KW-1185">Reference proteome</keyword>
<keyword evidence="7 10" id="KW-1133">Transmembrane helix</keyword>
<comment type="similarity">
    <text evidence="9">Belongs to the binding-protein-dependent transport system permease family. LivHM subfamily.</text>
</comment>
<dbReference type="RefSeq" id="WP_211662103.1">
    <property type="nucleotide sequence ID" value="NZ_CP046244.1"/>
</dbReference>
<evidence type="ECO:0000256" key="5">
    <source>
        <dbReference type="ARBA" id="ARBA00022692"/>
    </source>
</evidence>
<feature type="transmembrane region" description="Helical" evidence="10">
    <location>
        <begin position="90"/>
        <end position="111"/>
    </location>
</feature>
<organism evidence="11 12">
    <name type="scientific">Neomoorella glycerini</name>
    <dbReference type="NCBI Taxonomy" id="55779"/>
    <lineage>
        <taxon>Bacteria</taxon>
        <taxon>Bacillati</taxon>
        <taxon>Bacillota</taxon>
        <taxon>Clostridia</taxon>
        <taxon>Neomoorellales</taxon>
        <taxon>Neomoorellaceae</taxon>
        <taxon>Neomoorella</taxon>
    </lineage>
</organism>
<evidence type="ECO:0000256" key="8">
    <source>
        <dbReference type="ARBA" id="ARBA00023136"/>
    </source>
</evidence>
<dbReference type="PANTHER" id="PTHR11795:SF371">
    <property type="entry name" value="HIGH-AFFINITY BRANCHED-CHAIN AMINO ACID TRANSPORT SYSTEM PERMEASE PROTEIN LIVH"/>
    <property type="match status" value="1"/>
</dbReference>
<feature type="transmembrane region" description="Helical" evidence="10">
    <location>
        <begin position="251"/>
        <end position="274"/>
    </location>
</feature>
<dbReference type="GO" id="GO:0042941">
    <property type="term" value="P:D-alanine transmembrane transport"/>
    <property type="evidence" value="ECO:0007669"/>
    <property type="project" value="TreeGrafter"/>
</dbReference>